<dbReference type="PANTHER" id="PTHR47272">
    <property type="entry name" value="DDE_TNP_1_7 DOMAIN-CONTAINING PROTEIN"/>
    <property type="match status" value="1"/>
</dbReference>
<dbReference type="PANTHER" id="PTHR47272:SF1">
    <property type="entry name" value="PIGGYBAC TRANSPOSABLE ELEMENT-DERIVED PROTEIN 3-LIKE"/>
    <property type="match status" value="1"/>
</dbReference>
<comment type="caution">
    <text evidence="1">The sequence shown here is derived from an EMBL/GenBank/DDBJ whole genome shotgun (WGS) entry which is preliminary data.</text>
</comment>
<dbReference type="AlphaFoldDB" id="A0ABD2QJD0"/>
<gene>
    <name evidence="1" type="ORF">Ciccas_002049</name>
</gene>
<dbReference type="Proteomes" id="UP001626550">
    <property type="component" value="Unassembled WGS sequence"/>
</dbReference>
<evidence type="ECO:0008006" key="3">
    <source>
        <dbReference type="Google" id="ProtNLM"/>
    </source>
</evidence>
<sequence>MGNVDLFDQHMARIRNPQKSRKWPTVIFGWTVNAATINAWMLYRFHANELGKKASEISTLVEYSLAIYKKLISSSKNFLELDDSSFTKTRSGKQLQLDSSALDVSGSSTQDRLRCGCCSVIDISDCTDEVMVRTGLPAAAKESMSITCPVAMVHLDQQLSWNMLLGENCHKMSSLQLMEAGFCSLDNCFSQFVIQTWFQFRRTEINCLEINNHFCLHLGVACHYAAPVHTDTISDLSGYNESKNRDSSLHSLLPHFHLIKCNSPPILYRSAAQSSLSGGREFLRESTENDRNQGLSK</sequence>
<reference evidence="1 2" key="1">
    <citation type="submission" date="2024-11" db="EMBL/GenBank/DDBJ databases">
        <title>Adaptive evolution of stress response genes in parasites aligns with host niche diversity.</title>
        <authorList>
            <person name="Hahn C."/>
            <person name="Resl P."/>
        </authorList>
    </citation>
    <scope>NUCLEOTIDE SEQUENCE [LARGE SCALE GENOMIC DNA]</scope>
    <source>
        <strain evidence="1">EGGRZ-B1_66</strain>
        <tissue evidence="1">Body</tissue>
    </source>
</reference>
<protein>
    <recommendedName>
        <fullName evidence="3">PiggyBac transposable element-derived protein domain-containing protein</fullName>
    </recommendedName>
</protein>
<evidence type="ECO:0000313" key="2">
    <source>
        <dbReference type="Proteomes" id="UP001626550"/>
    </source>
</evidence>
<accession>A0ABD2QJD0</accession>
<proteinExistence type="predicted"/>
<evidence type="ECO:0000313" key="1">
    <source>
        <dbReference type="EMBL" id="KAL3319282.1"/>
    </source>
</evidence>
<dbReference type="EMBL" id="JBJKFK010000150">
    <property type="protein sequence ID" value="KAL3319282.1"/>
    <property type="molecule type" value="Genomic_DNA"/>
</dbReference>
<name>A0ABD2QJD0_9PLAT</name>
<keyword evidence="2" id="KW-1185">Reference proteome</keyword>
<organism evidence="1 2">
    <name type="scientific">Cichlidogyrus casuarinus</name>
    <dbReference type="NCBI Taxonomy" id="1844966"/>
    <lineage>
        <taxon>Eukaryota</taxon>
        <taxon>Metazoa</taxon>
        <taxon>Spiralia</taxon>
        <taxon>Lophotrochozoa</taxon>
        <taxon>Platyhelminthes</taxon>
        <taxon>Monogenea</taxon>
        <taxon>Monopisthocotylea</taxon>
        <taxon>Dactylogyridea</taxon>
        <taxon>Ancyrocephalidae</taxon>
        <taxon>Cichlidogyrus</taxon>
    </lineage>
</organism>